<dbReference type="AlphaFoldDB" id="A0A445FU88"/>
<organism evidence="1 2">
    <name type="scientific">Glycine soja</name>
    <name type="common">Wild soybean</name>
    <dbReference type="NCBI Taxonomy" id="3848"/>
    <lineage>
        <taxon>Eukaryota</taxon>
        <taxon>Viridiplantae</taxon>
        <taxon>Streptophyta</taxon>
        <taxon>Embryophyta</taxon>
        <taxon>Tracheophyta</taxon>
        <taxon>Spermatophyta</taxon>
        <taxon>Magnoliopsida</taxon>
        <taxon>eudicotyledons</taxon>
        <taxon>Gunneridae</taxon>
        <taxon>Pentapetalae</taxon>
        <taxon>rosids</taxon>
        <taxon>fabids</taxon>
        <taxon>Fabales</taxon>
        <taxon>Fabaceae</taxon>
        <taxon>Papilionoideae</taxon>
        <taxon>50 kb inversion clade</taxon>
        <taxon>NPAAA clade</taxon>
        <taxon>indigoferoid/millettioid clade</taxon>
        <taxon>Phaseoleae</taxon>
        <taxon>Glycine</taxon>
        <taxon>Glycine subgen. Soja</taxon>
    </lineage>
</organism>
<comment type="caution">
    <text evidence="1">The sequence shown here is derived from an EMBL/GenBank/DDBJ whole genome shotgun (WGS) entry which is preliminary data.</text>
</comment>
<dbReference type="EMBL" id="QZWG01000018">
    <property type="protein sequence ID" value="RZB52485.1"/>
    <property type="molecule type" value="Genomic_DNA"/>
</dbReference>
<proteinExistence type="predicted"/>
<gene>
    <name evidence="1" type="ORF">D0Y65_048802</name>
</gene>
<dbReference type="Proteomes" id="UP000289340">
    <property type="component" value="Chromosome 18"/>
</dbReference>
<reference evidence="1 2" key="1">
    <citation type="submission" date="2018-09" db="EMBL/GenBank/DDBJ databases">
        <title>A high-quality reference genome of wild soybean provides a powerful tool to mine soybean genomes.</title>
        <authorList>
            <person name="Xie M."/>
            <person name="Chung C.Y.L."/>
            <person name="Li M.-W."/>
            <person name="Wong F.-L."/>
            <person name="Chan T.-F."/>
            <person name="Lam H.-M."/>
        </authorList>
    </citation>
    <scope>NUCLEOTIDE SEQUENCE [LARGE SCALE GENOMIC DNA]</scope>
    <source>
        <strain evidence="2">cv. W05</strain>
        <tissue evidence="1">Hypocotyl of etiolated seedlings</tissue>
    </source>
</reference>
<name>A0A445FU88_GLYSO</name>
<keyword evidence="2" id="KW-1185">Reference proteome</keyword>
<protein>
    <submittedName>
        <fullName evidence="1">Uncharacterized protein</fullName>
    </submittedName>
</protein>
<sequence>MQSYPPRALYRRLQEDWAKDAREGPRVLMSLRTHLLLEVASLLSLPSPFHCHSSSKKQRNPLMKKILGLQAPMELTSPSLGQAALDISAFILVKANEEVEERAKRVASATRRWKEYLRRVVDKPPTFKLPEASLSKDK</sequence>
<evidence type="ECO:0000313" key="1">
    <source>
        <dbReference type="EMBL" id="RZB52485.1"/>
    </source>
</evidence>
<accession>A0A445FU88</accession>
<evidence type="ECO:0000313" key="2">
    <source>
        <dbReference type="Proteomes" id="UP000289340"/>
    </source>
</evidence>